<feature type="region of interest" description="Disordered" evidence="1">
    <location>
        <begin position="150"/>
        <end position="185"/>
    </location>
</feature>
<dbReference type="Proteomes" id="UP001189429">
    <property type="component" value="Unassembled WGS sequence"/>
</dbReference>
<dbReference type="EMBL" id="CAUYUJ010012447">
    <property type="protein sequence ID" value="CAK0833966.1"/>
    <property type="molecule type" value="Genomic_DNA"/>
</dbReference>
<proteinExistence type="predicted"/>
<feature type="compositionally biased region" description="Low complexity" evidence="1">
    <location>
        <begin position="1"/>
        <end position="16"/>
    </location>
</feature>
<evidence type="ECO:0000313" key="3">
    <source>
        <dbReference type="Proteomes" id="UP001189429"/>
    </source>
</evidence>
<feature type="compositionally biased region" description="Pro residues" evidence="1">
    <location>
        <begin position="81"/>
        <end position="95"/>
    </location>
</feature>
<feature type="compositionally biased region" description="Basic residues" evidence="1">
    <location>
        <begin position="59"/>
        <end position="69"/>
    </location>
</feature>
<evidence type="ECO:0000256" key="1">
    <source>
        <dbReference type="SAM" id="MobiDB-lite"/>
    </source>
</evidence>
<feature type="region of interest" description="Disordered" evidence="1">
    <location>
        <begin position="59"/>
        <end position="121"/>
    </location>
</feature>
<organism evidence="2 3">
    <name type="scientific">Prorocentrum cordatum</name>
    <dbReference type="NCBI Taxonomy" id="2364126"/>
    <lineage>
        <taxon>Eukaryota</taxon>
        <taxon>Sar</taxon>
        <taxon>Alveolata</taxon>
        <taxon>Dinophyceae</taxon>
        <taxon>Prorocentrales</taxon>
        <taxon>Prorocentraceae</taxon>
        <taxon>Prorocentrum</taxon>
    </lineage>
</organism>
<name>A0ABN9SQ04_9DINO</name>
<protein>
    <submittedName>
        <fullName evidence="2">Uncharacterized protein</fullName>
    </submittedName>
</protein>
<feature type="region of interest" description="Disordered" evidence="1">
    <location>
        <begin position="1"/>
        <end position="38"/>
    </location>
</feature>
<comment type="caution">
    <text evidence="2">The sequence shown here is derived from an EMBL/GenBank/DDBJ whole genome shotgun (WGS) entry which is preliminary data.</text>
</comment>
<sequence>MALTSPTTPTPSTSTSCAMGSYIRDTSGPGSARAEGNLPRELDHGHACGALVWRSRALRHERQHRHHRAAQCTSREGPRGPAGPPRPRCARPPPFRSSQRHRHLAHHLAAPQALRNPVSSGARVTRGALSCVEVCASGTRAEMQDHQALAPPDAGANAAEKPGAEVATDDAEEGGAKGRPRNTPLSLAWRRMSSSEDLADAHELPADIYEAITKSARIKTTLCEAIAHAEQFASAREYWRGALPEGLFDLFADFAEYG</sequence>
<gene>
    <name evidence="2" type="ORF">PCOR1329_LOCUS31517</name>
</gene>
<reference evidence="2" key="1">
    <citation type="submission" date="2023-10" db="EMBL/GenBank/DDBJ databases">
        <authorList>
            <person name="Chen Y."/>
            <person name="Shah S."/>
            <person name="Dougan E. K."/>
            <person name="Thang M."/>
            <person name="Chan C."/>
        </authorList>
    </citation>
    <scope>NUCLEOTIDE SEQUENCE [LARGE SCALE GENOMIC DNA]</scope>
</reference>
<evidence type="ECO:0000313" key="2">
    <source>
        <dbReference type="EMBL" id="CAK0833966.1"/>
    </source>
</evidence>
<keyword evidence="3" id="KW-1185">Reference proteome</keyword>
<feature type="compositionally biased region" description="Low complexity" evidence="1">
    <location>
        <begin position="150"/>
        <end position="159"/>
    </location>
</feature>
<accession>A0ABN9SQ04</accession>